<reference evidence="4" key="1">
    <citation type="journal article" date="2015" name="Nature">
        <title>Complex archaea that bridge the gap between prokaryotes and eukaryotes.</title>
        <authorList>
            <person name="Spang A."/>
            <person name="Saw J.H."/>
            <person name="Jorgensen S.L."/>
            <person name="Zaremba-Niedzwiedzka K."/>
            <person name="Martijn J."/>
            <person name="Lind A.E."/>
            <person name="van Eijk R."/>
            <person name="Schleper C."/>
            <person name="Guy L."/>
            <person name="Ettema T.J."/>
        </authorList>
    </citation>
    <scope>NUCLEOTIDE SEQUENCE</scope>
</reference>
<dbReference type="PRINTS" id="PR00080">
    <property type="entry name" value="SDRFAMILY"/>
</dbReference>
<dbReference type="GO" id="GO:0016491">
    <property type="term" value="F:oxidoreductase activity"/>
    <property type="evidence" value="ECO:0007669"/>
    <property type="project" value="UniProtKB-KW"/>
</dbReference>
<dbReference type="PANTHER" id="PTHR44196">
    <property type="entry name" value="DEHYDROGENASE/REDUCTASE SDR FAMILY MEMBER 7B"/>
    <property type="match status" value="1"/>
</dbReference>
<dbReference type="InterPro" id="IPR020904">
    <property type="entry name" value="Sc_DH/Rdtase_CS"/>
</dbReference>
<dbReference type="Gene3D" id="3.40.50.720">
    <property type="entry name" value="NAD(P)-binding Rossmann-like Domain"/>
    <property type="match status" value="1"/>
</dbReference>
<evidence type="ECO:0000313" key="4">
    <source>
        <dbReference type="EMBL" id="KKN42941.1"/>
    </source>
</evidence>
<feature type="domain" description="Ketoreductase" evidence="3">
    <location>
        <begin position="7"/>
        <end position="197"/>
    </location>
</feature>
<dbReference type="Pfam" id="PF00106">
    <property type="entry name" value="adh_short"/>
    <property type="match status" value="1"/>
</dbReference>
<dbReference type="SUPFAM" id="SSF51735">
    <property type="entry name" value="NAD(P)-binding Rossmann-fold domains"/>
    <property type="match status" value="1"/>
</dbReference>
<dbReference type="SMART" id="SM00822">
    <property type="entry name" value="PKS_KR"/>
    <property type="match status" value="1"/>
</dbReference>
<accession>A0A0F9T1S1</accession>
<dbReference type="AlphaFoldDB" id="A0A0F9T1S1"/>
<dbReference type="GO" id="GO:0016020">
    <property type="term" value="C:membrane"/>
    <property type="evidence" value="ECO:0007669"/>
    <property type="project" value="TreeGrafter"/>
</dbReference>
<dbReference type="PANTHER" id="PTHR44196:SF1">
    <property type="entry name" value="DEHYDROGENASE_REDUCTASE SDR FAMILY MEMBER 7B"/>
    <property type="match status" value="1"/>
</dbReference>
<dbReference type="NCBIfam" id="NF006565">
    <property type="entry name" value="PRK09072.1"/>
    <property type="match status" value="1"/>
</dbReference>
<dbReference type="InterPro" id="IPR002347">
    <property type="entry name" value="SDR_fam"/>
</dbReference>
<dbReference type="PROSITE" id="PS00061">
    <property type="entry name" value="ADH_SHORT"/>
    <property type="match status" value="1"/>
</dbReference>
<evidence type="ECO:0000259" key="3">
    <source>
        <dbReference type="SMART" id="SM00822"/>
    </source>
</evidence>
<gene>
    <name evidence="4" type="ORF">LCGC14_0708310</name>
</gene>
<dbReference type="PRINTS" id="PR00081">
    <property type="entry name" value="GDHRDH"/>
</dbReference>
<name>A0A0F9T1S1_9ZZZZ</name>
<organism evidence="4">
    <name type="scientific">marine sediment metagenome</name>
    <dbReference type="NCBI Taxonomy" id="412755"/>
    <lineage>
        <taxon>unclassified sequences</taxon>
        <taxon>metagenomes</taxon>
        <taxon>ecological metagenomes</taxon>
    </lineage>
</organism>
<sequence length="262" mass="28605">MSSINNLSVLVTGAAGGIGQALVKALDKAGANLILTDVNEERLKHVSSTLAKCPPFFVADVSNPTDRALLINFCEQQDPPLQMVINLAGINHFGALSDHNDVLLERMLMINLQCQIALCRDLLPLLSQNQPSTIINVGSILGSIGIPGYSVYCATKFGLRGFSEALGRELSDTKVAVRYFAPRATKTALNDARVNEMNAALGNKADTPEHVAEALLAFIETDKKRHYLGWPEKFFVRLNSILPGLVDNSFIKQLPTIKRFFQ</sequence>
<dbReference type="EMBL" id="LAZR01001547">
    <property type="protein sequence ID" value="KKN42941.1"/>
    <property type="molecule type" value="Genomic_DNA"/>
</dbReference>
<comment type="caution">
    <text evidence="4">The sequence shown here is derived from an EMBL/GenBank/DDBJ whole genome shotgun (WGS) entry which is preliminary data.</text>
</comment>
<protein>
    <recommendedName>
        <fullName evidence="3">Ketoreductase domain-containing protein</fullName>
    </recommendedName>
</protein>
<evidence type="ECO:0000256" key="2">
    <source>
        <dbReference type="ARBA" id="ARBA00023002"/>
    </source>
</evidence>
<dbReference type="InterPro" id="IPR057326">
    <property type="entry name" value="KR_dom"/>
</dbReference>
<keyword evidence="2" id="KW-0560">Oxidoreductase</keyword>
<comment type="similarity">
    <text evidence="1">Belongs to the short-chain dehydrogenases/reductases (SDR) family.</text>
</comment>
<dbReference type="CDD" id="cd05233">
    <property type="entry name" value="SDR_c"/>
    <property type="match status" value="1"/>
</dbReference>
<evidence type="ECO:0000256" key="1">
    <source>
        <dbReference type="ARBA" id="ARBA00006484"/>
    </source>
</evidence>
<dbReference type="InterPro" id="IPR036291">
    <property type="entry name" value="NAD(P)-bd_dom_sf"/>
</dbReference>
<proteinExistence type="inferred from homology"/>